<dbReference type="InterPro" id="IPR041591">
    <property type="entry name" value="OCRE"/>
</dbReference>
<dbReference type="PROSITE" id="PS50006">
    <property type="entry name" value="FHA_DOMAIN"/>
    <property type="match status" value="1"/>
</dbReference>
<dbReference type="PROSITE" id="PS50174">
    <property type="entry name" value="G_PATCH"/>
    <property type="match status" value="1"/>
</dbReference>
<name>A0ABD3W275_SINWO</name>
<proteinExistence type="predicted"/>
<dbReference type="Pfam" id="PF01585">
    <property type="entry name" value="G-patch"/>
    <property type="match status" value="1"/>
</dbReference>
<feature type="compositionally biased region" description="Basic and acidic residues" evidence="2">
    <location>
        <begin position="128"/>
        <end position="137"/>
    </location>
</feature>
<feature type="compositionally biased region" description="Basic and acidic residues" evidence="2">
    <location>
        <begin position="227"/>
        <end position="240"/>
    </location>
</feature>
<evidence type="ECO:0000256" key="2">
    <source>
        <dbReference type="SAM" id="MobiDB-lite"/>
    </source>
</evidence>
<evidence type="ECO:0000259" key="3">
    <source>
        <dbReference type="PROSITE" id="PS50006"/>
    </source>
</evidence>
<feature type="region of interest" description="Disordered" evidence="2">
    <location>
        <begin position="403"/>
        <end position="528"/>
    </location>
</feature>
<feature type="coiled-coil region" evidence="1">
    <location>
        <begin position="33"/>
        <end position="88"/>
    </location>
</feature>
<accession>A0ABD3W275</accession>
<protein>
    <recommendedName>
        <fullName evidence="7">Angiogenic factor with G patch and FHA domains 1</fullName>
    </recommendedName>
</protein>
<dbReference type="Pfam" id="PF00498">
    <property type="entry name" value="FHA"/>
    <property type="match status" value="1"/>
</dbReference>
<evidence type="ECO:0000256" key="1">
    <source>
        <dbReference type="SAM" id="Coils"/>
    </source>
</evidence>
<keyword evidence="6" id="KW-1185">Reference proteome</keyword>
<dbReference type="PANTHER" id="PTHR23106:SF24">
    <property type="entry name" value="ANGIOGENIC FACTOR WITH G PATCH AND FHA DOMAINS 1"/>
    <property type="match status" value="1"/>
</dbReference>
<dbReference type="PANTHER" id="PTHR23106">
    <property type="entry name" value="ANGIOGENIC FACTOR WITH G PATCH AND FHA DOMAINS 1"/>
    <property type="match status" value="1"/>
</dbReference>
<feature type="domain" description="G-patch" evidence="4">
    <location>
        <begin position="755"/>
        <end position="802"/>
    </location>
</feature>
<evidence type="ECO:0000313" key="5">
    <source>
        <dbReference type="EMBL" id="KAL3867491.1"/>
    </source>
</evidence>
<feature type="compositionally biased region" description="Acidic residues" evidence="2">
    <location>
        <begin position="485"/>
        <end position="495"/>
    </location>
</feature>
<evidence type="ECO:0000313" key="6">
    <source>
        <dbReference type="Proteomes" id="UP001634394"/>
    </source>
</evidence>
<feature type="compositionally biased region" description="Basic residues" evidence="2">
    <location>
        <begin position="275"/>
        <end position="286"/>
    </location>
</feature>
<feature type="domain" description="FHA" evidence="3">
    <location>
        <begin position="567"/>
        <end position="620"/>
    </location>
</feature>
<evidence type="ECO:0008006" key="7">
    <source>
        <dbReference type="Google" id="ProtNLM"/>
    </source>
</evidence>
<feature type="compositionally biased region" description="Basic residues" evidence="2">
    <location>
        <begin position="316"/>
        <end position="330"/>
    </location>
</feature>
<dbReference type="Proteomes" id="UP001634394">
    <property type="component" value="Unassembled WGS sequence"/>
</dbReference>
<dbReference type="InterPro" id="IPR008984">
    <property type="entry name" value="SMAD_FHA_dom_sf"/>
</dbReference>
<feature type="region of interest" description="Disordered" evidence="2">
    <location>
        <begin position="718"/>
        <end position="756"/>
    </location>
</feature>
<reference evidence="5 6" key="1">
    <citation type="submission" date="2024-11" db="EMBL/GenBank/DDBJ databases">
        <title>Chromosome-level genome assembly of the freshwater bivalve Anodonta woodiana.</title>
        <authorList>
            <person name="Chen X."/>
        </authorList>
    </citation>
    <scope>NUCLEOTIDE SEQUENCE [LARGE SCALE GENOMIC DNA]</scope>
    <source>
        <strain evidence="5">MN2024</strain>
        <tissue evidence="5">Gills</tissue>
    </source>
</reference>
<feature type="region of interest" description="Disordered" evidence="2">
    <location>
        <begin position="118"/>
        <end position="139"/>
    </location>
</feature>
<feature type="compositionally biased region" description="Basic and acidic residues" evidence="2">
    <location>
        <begin position="331"/>
        <end position="352"/>
    </location>
</feature>
<dbReference type="CDD" id="cd16164">
    <property type="entry name" value="OCRE_VG5Q"/>
    <property type="match status" value="1"/>
</dbReference>
<organism evidence="5 6">
    <name type="scientific">Sinanodonta woodiana</name>
    <name type="common">Chinese pond mussel</name>
    <name type="synonym">Anodonta woodiana</name>
    <dbReference type="NCBI Taxonomy" id="1069815"/>
    <lineage>
        <taxon>Eukaryota</taxon>
        <taxon>Metazoa</taxon>
        <taxon>Spiralia</taxon>
        <taxon>Lophotrochozoa</taxon>
        <taxon>Mollusca</taxon>
        <taxon>Bivalvia</taxon>
        <taxon>Autobranchia</taxon>
        <taxon>Heteroconchia</taxon>
        <taxon>Palaeoheterodonta</taxon>
        <taxon>Unionida</taxon>
        <taxon>Unionoidea</taxon>
        <taxon>Unionidae</taxon>
        <taxon>Unioninae</taxon>
        <taxon>Sinanodonta</taxon>
    </lineage>
</organism>
<feature type="compositionally biased region" description="Polar residues" evidence="2">
    <location>
        <begin position="403"/>
        <end position="415"/>
    </location>
</feature>
<dbReference type="EMBL" id="JBJQND010000009">
    <property type="protein sequence ID" value="KAL3867491.1"/>
    <property type="molecule type" value="Genomic_DNA"/>
</dbReference>
<dbReference type="AlphaFoldDB" id="A0ABD3W275"/>
<dbReference type="SUPFAM" id="SSF49879">
    <property type="entry name" value="SMAD/FHA domain"/>
    <property type="match status" value="1"/>
</dbReference>
<dbReference type="CDD" id="cd22686">
    <property type="entry name" value="FHA_AGGF1"/>
    <property type="match status" value="1"/>
</dbReference>
<gene>
    <name evidence="5" type="ORF">ACJMK2_044693</name>
</gene>
<dbReference type="InterPro" id="IPR053027">
    <property type="entry name" value="AGGF1"/>
</dbReference>
<feature type="compositionally biased region" description="Basic and acidic residues" evidence="2">
    <location>
        <begin position="422"/>
        <end position="439"/>
    </location>
</feature>
<feature type="compositionally biased region" description="Low complexity" evidence="2">
    <location>
        <begin position="447"/>
        <end position="472"/>
    </location>
</feature>
<dbReference type="Gene3D" id="2.60.200.20">
    <property type="match status" value="1"/>
</dbReference>
<feature type="compositionally biased region" description="Basic and acidic residues" evidence="2">
    <location>
        <begin position="287"/>
        <end position="301"/>
    </location>
</feature>
<dbReference type="InterPro" id="IPR000253">
    <property type="entry name" value="FHA_dom"/>
</dbReference>
<dbReference type="InterPro" id="IPR035624">
    <property type="entry name" value="AGGF1_OCRE"/>
</dbReference>
<sequence length="863" mass="97249">MNSKMSADDRSVDELILDLKDELSEENSSDENISDLKTELAKYKCDLEQAYTRLDRAENQLKKSNKYNEELRSQVEKLSAELHNYRHTARNRKEASVQVDKDDLLKFSAGEISLPDWTRDGTGQINAKTDDAKDKDTGSGSLSIAETLKATAEAAMKQTGFVYDENTGLYYDHNSGYYYDSEKSLYYDPRTGTYFYYNSESGHYEFHSQVDLSYYTDSSRHHGQQSDQHHPYHDHDKCQDHPMPGTSREERHYKRRKDKKQLQNSDRSHSDVDHRKKRRRKNKKNKFNRDKTGEDIPDRKLGAKNLDSSALNELRKLKKKERRRKKRQRKRQIEEAARKESNQDKDLKGQISVEVKDDSIKCPVVNPAHNDDQIDSDMQTDIFQSQTEKKLIHKTTEKTLNMNSCINNHDTSNISKGVVENSTKEETKSDKSSGNKGDDTTLNPGASNSDDMNVDMSDSFNLNSNSNANNSNCQDTPNAILISSSDEESELESGELSDSSSDSDSSSFSSSESSSDSSSQSVEDTMQVEDVEDEIAAANWPPCIRMIAPASGSLDVGTLFIVTCTGATIGREKDMNHTIMIPDLSVSKTHAEIKYDQQRKEYLIVDLGSQNGTYLNCKRLSEAKAVSEPVAINHGDQIQFGNDTMLLCHIHPGTDTCDDCEPGQVKAQWQAKNEPKKEIVFLSKEEKQRQHKEQLRQIKEKYGLKNVRYVDNMAAIKNPGYTDKANERRQTVGSDNPHQKEPEEVPASVHRPISSGNIGHKLLKKMGWNEGESLGKTNSGIQEPVTVTIRSNQLAGLGSSRNLLLSPDNPESEDNKKAMRRVLAQKRFDQISKKLTGDGDITSQIVWHGGGIITAEQPQDTSS</sequence>
<dbReference type="Pfam" id="PF17780">
    <property type="entry name" value="OCRE"/>
    <property type="match status" value="1"/>
</dbReference>
<dbReference type="SMART" id="SM00240">
    <property type="entry name" value="FHA"/>
    <property type="match status" value="1"/>
</dbReference>
<feature type="region of interest" description="Disordered" evidence="2">
    <location>
        <begin position="216"/>
        <end position="352"/>
    </location>
</feature>
<keyword evidence="1" id="KW-0175">Coiled coil</keyword>
<dbReference type="InterPro" id="IPR000467">
    <property type="entry name" value="G_patch_dom"/>
</dbReference>
<comment type="caution">
    <text evidence="5">The sequence shown here is derived from an EMBL/GenBank/DDBJ whole genome shotgun (WGS) entry which is preliminary data.</text>
</comment>
<evidence type="ECO:0000259" key="4">
    <source>
        <dbReference type="PROSITE" id="PS50174"/>
    </source>
</evidence>
<dbReference type="SMART" id="SM00443">
    <property type="entry name" value="G_patch"/>
    <property type="match status" value="1"/>
</dbReference>
<feature type="compositionally biased region" description="Low complexity" evidence="2">
    <location>
        <begin position="496"/>
        <end position="524"/>
    </location>
</feature>